<evidence type="ECO:0000313" key="1">
    <source>
        <dbReference type="EMBL" id="ARQ99476.1"/>
    </source>
</evidence>
<evidence type="ECO:0000313" key="2">
    <source>
        <dbReference type="Proteomes" id="UP000194309"/>
    </source>
</evidence>
<name>A0A1X9STB0_9BACT</name>
<dbReference type="KEGG" id="cdev:CIGN_1214"/>
<organism evidence="1 2">
    <name type="scientific">Campylobacter devanensis</name>
    <dbReference type="NCBI Taxonomy" id="3161138"/>
    <lineage>
        <taxon>Bacteria</taxon>
        <taxon>Pseudomonadati</taxon>
        <taxon>Campylobacterota</taxon>
        <taxon>Epsilonproteobacteria</taxon>
        <taxon>Campylobacterales</taxon>
        <taxon>Campylobacteraceae</taxon>
        <taxon>Campylobacter</taxon>
    </lineage>
</organism>
<dbReference type="EMBL" id="CP018788">
    <property type="protein sequence ID" value="ARQ99476.1"/>
    <property type="molecule type" value="Genomic_DNA"/>
</dbReference>
<dbReference type="PROSITE" id="PS51257">
    <property type="entry name" value="PROKAR_LIPOPROTEIN"/>
    <property type="match status" value="1"/>
</dbReference>
<reference evidence="1 2" key="1">
    <citation type="journal article" date="2017" name="Genome Biol. Evol.">
        <title>Comparative Genomic Analysis Identifies a Campylobacter Clade Deficient in Selenium Metabolism.</title>
        <authorList>
            <person name="Miller W.G."/>
            <person name="Yee E."/>
            <person name="Lopes B.S."/>
            <person name="Chapman M.H."/>
            <person name="Huynh S."/>
            <person name="Bono J.L."/>
            <person name="Parker C.T."/>
            <person name="Strachan N.J.C."/>
            <person name="Forbes K.J."/>
        </authorList>
    </citation>
    <scope>NUCLEOTIDE SEQUENCE [LARGE SCALE GENOMIC DNA]</scope>
    <source>
        <strain evidence="1 2">NCTC 13003</strain>
    </source>
</reference>
<protein>
    <submittedName>
        <fullName evidence="1">DUF2846 domain protein</fullName>
    </submittedName>
</protein>
<accession>A0A1X9STB0</accession>
<dbReference type="AlphaFoldDB" id="A0A1X9STB0"/>
<proteinExistence type="predicted"/>
<dbReference type="STRING" id="1660064.CIGN_1214"/>
<keyword evidence="2" id="KW-1185">Reference proteome</keyword>
<sequence>MYLNKIFTVLTIFIMAIIFTGCGARGAYFNKFEQPTDGNASIYVYRPAMFFRGGMRYNVIISDDGNDITEGLMSNGAYILYTSSSK</sequence>
<gene>
    <name evidence="1" type="ORF">CIGN_1214</name>
</gene>
<accession>A0A381DAJ4</accession>
<dbReference type="Proteomes" id="UP000194309">
    <property type="component" value="Chromosome"/>
</dbReference>